<keyword evidence="2" id="KW-1133">Transmembrane helix</keyword>
<proteinExistence type="predicted"/>
<dbReference type="AlphaFoldDB" id="A0A6J6E712"/>
<gene>
    <name evidence="3" type="ORF">UFOPK1722_00462</name>
</gene>
<evidence type="ECO:0000256" key="2">
    <source>
        <dbReference type="SAM" id="Phobius"/>
    </source>
</evidence>
<sequence length="218" mass="23145">MRARANALLWLLGIVITVAAFVVAMRGVEQNDRLVADLVRVPAGCATTVNVSASGTYFVYVETKGRVDSIDGCDNDSRSYNTDSAPDVDVTILDRAGDVVEQTSDDTVSYSTPSGVGRSISSFEAAEPGRYVIEVRSATQSAVVTVGVDAAVEKNRLVLIAVVGVLVGLLMMAVALIATVRRRRRPTTTGPVVMYGSGSDEPSLTWAPPRPEDRAPRS</sequence>
<reference evidence="3" key="1">
    <citation type="submission" date="2020-05" db="EMBL/GenBank/DDBJ databases">
        <authorList>
            <person name="Chiriac C."/>
            <person name="Salcher M."/>
            <person name="Ghai R."/>
            <person name="Kavagutti S V."/>
        </authorList>
    </citation>
    <scope>NUCLEOTIDE SEQUENCE</scope>
</reference>
<organism evidence="3">
    <name type="scientific">freshwater metagenome</name>
    <dbReference type="NCBI Taxonomy" id="449393"/>
    <lineage>
        <taxon>unclassified sequences</taxon>
        <taxon>metagenomes</taxon>
        <taxon>ecological metagenomes</taxon>
    </lineage>
</organism>
<feature type="region of interest" description="Disordered" evidence="1">
    <location>
        <begin position="188"/>
        <end position="218"/>
    </location>
</feature>
<evidence type="ECO:0000313" key="3">
    <source>
        <dbReference type="EMBL" id="CAB4572202.1"/>
    </source>
</evidence>
<accession>A0A6J6E712</accession>
<dbReference type="EMBL" id="CAEZTS010000027">
    <property type="protein sequence ID" value="CAB4572202.1"/>
    <property type="molecule type" value="Genomic_DNA"/>
</dbReference>
<feature type="transmembrane region" description="Helical" evidence="2">
    <location>
        <begin position="7"/>
        <end position="28"/>
    </location>
</feature>
<protein>
    <submittedName>
        <fullName evidence="3">Unannotated protein</fullName>
    </submittedName>
</protein>
<keyword evidence="2" id="KW-0812">Transmembrane</keyword>
<feature type="transmembrane region" description="Helical" evidence="2">
    <location>
        <begin position="157"/>
        <end position="178"/>
    </location>
</feature>
<evidence type="ECO:0000256" key="1">
    <source>
        <dbReference type="SAM" id="MobiDB-lite"/>
    </source>
</evidence>
<name>A0A6J6E712_9ZZZZ</name>
<keyword evidence="2" id="KW-0472">Membrane</keyword>